<dbReference type="EMBL" id="CP005076">
    <property type="protein sequence ID" value="AGR41811.1"/>
    <property type="molecule type" value="Genomic_DNA"/>
</dbReference>
<dbReference type="PATRIC" id="fig|1276221.3.peg.107"/>
<evidence type="ECO:0000313" key="2">
    <source>
        <dbReference type="EMBL" id="AGR41811.1"/>
    </source>
</evidence>
<feature type="transmembrane region" description="Helical" evidence="1">
    <location>
        <begin position="169"/>
        <end position="193"/>
    </location>
</feature>
<dbReference type="HOGENOM" id="CLU_428193_0_0_14"/>
<dbReference type="InParanoid" id="S5LZ27"/>
<reference evidence="2 3" key="1">
    <citation type="journal article" date="2013" name="Genome Biol. Evol.">
        <title>Comparison of metabolic capacities and inference of gene content evolution in mosquito-associated Spiroplasma diminutum and S. taiwanense.</title>
        <authorList>
            <person name="Lo W.S."/>
            <person name="Ku C."/>
            <person name="Chen L.L."/>
            <person name="Chang T.H."/>
            <person name="Kuo C.H."/>
        </authorList>
    </citation>
    <scope>NUCLEOTIDE SEQUENCE [LARGE SCALE GENOMIC DNA]</scope>
    <source>
        <strain evidence="2">CUAS-1</strain>
    </source>
</reference>
<keyword evidence="1" id="KW-0472">Membrane</keyword>
<feature type="transmembrane region" description="Helical" evidence="1">
    <location>
        <begin position="81"/>
        <end position="101"/>
    </location>
</feature>
<dbReference type="Proteomes" id="UP000014983">
    <property type="component" value="Chromosome"/>
</dbReference>
<keyword evidence="1" id="KW-0812">Transmembrane</keyword>
<evidence type="ECO:0000256" key="1">
    <source>
        <dbReference type="SAM" id="Phobius"/>
    </source>
</evidence>
<feature type="transmembrane region" description="Helical" evidence="1">
    <location>
        <begin position="46"/>
        <end position="69"/>
    </location>
</feature>
<keyword evidence="3" id="KW-1185">Reference proteome</keyword>
<accession>S5LZ27</accession>
<feature type="transmembrane region" description="Helical" evidence="1">
    <location>
        <begin position="609"/>
        <end position="634"/>
    </location>
</feature>
<organism evidence="2 3">
    <name type="scientific">Spiroplasma diminutum CUAS-1</name>
    <dbReference type="NCBI Taxonomy" id="1276221"/>
    <lineage>
        <taxon>Bacteria</taxon>
        <taxon>Bacillati</taxon>
        <taxon>Mycoplasmatota</taxon>
        <taxon>Mollicutes</taxon>
        <taxon>Entomoplasmatales</taxon>
        <taxon>Spiroplasmataceae</taxon>
        <taxon>Spiroplasma</taxon>
    </lineage>
</organism>
<proteinExistence type="predicted"/>
<dbReference type="AlphaFoldDB" id="S5LZ27"/>
<protein>
    <submittedName>
        <fullName evidence="2">Uncharacterized protein</fullName>
    </submittedName>
</protein>
<gene>
    <name evidence="2" type="ORF">SDIMI_v3c01070</name>
</gene>
<name>S5LZ27_9MOLU</name>
<feature type="transmembrane region" description="Helical" evidence="1">
    <location>
        <begin position="129"/>
        <end position="149"/>
    </location>
</feature>
<feature type="transmembrane region" description="Helical" evidence="1">
    <location>
        <begin position="200"/>
        <end position="219"/>
    </location>
</feature>
<dbReference type="KEGG" id="sdi:SDIMI_v3c01070"/>
<sequence length="639" mass="73869">MSEVKLNLTKIKNSNEKKILNNSENKFNGFKTLYLINLKRLIRNKAVITMTIISLVVTFIMSSLVASFMKDPSNAESIGTIMISITYICEIFFFIIFMIILSTELIKKQLLEGIQNIEIRSGVSFKKSFLLRWYVFMTFVFSLALLNAILKISLTSTIIFKFDLTSFAILSSCIFFFFIGFVWTPVVFAITILCSMTWSIMLNVFITLILVFSGMASSVEKSINYDNTANNEMVMKTNLKAAISSSFYKNMKNDVNVNKIFNDNDESGESKLGNQLQKNASGIPIIDDNEIKSTSIYFYENPNFVNNDIKIIYQNSLYSGLFNVKYELDEKIYAPLENTEIFNLLNEIFMTVKDGMESNNNKPPLSLPGYNGGYMDRYGYDSKFHDLEPLIKWLSKQEKTKQYKNLLNWVNNLYSKYKFALINNKYYNYYDSNGKDQTYQPLLIISDFNLKGSSDWNPLEDPINKEINKVYKRYPELRIINNLVTEAWIGSMVWRAEYKYSDRYNPSSSYSSFNNPQETYENYQKWTNKSIIGNSLNIFNHFSIINSQLIGNNLNKDLLFKQSFLSYTGITTGYSNLSDLAKVDSRLLEGNQELKPIFETVKLKKKSGFLVPVAFLMYILISTGFMYLIFLLWAKKAKI</sequence>
<evidence type="ECO:0000313" key="3">
    <source>
        <dbReference type="Proteomes" id="UP000014983"/>
    </source>
</evidence>
<dbReference type="RefSeq" id="WP_020836044.1">
    <property type="nucleotide sequence ID" value="NC_021833.1"/>
</dbReference>
<dbReference type="STRING" id="1276221.SDIMI_v3c01070"/>
<dbReference type="OrthoDB" id="387698at2"/>
<keyword evidence="1" id="KW-1133">Transmembrane helix</keyword>